<name>A0A1W1BWG3_9ZZZZ</name>
<dbReference type="GO" id="GO:0016020">
    <property type="term" value="C:membrane"/>
    <property type="evidence" value="ECO:0007669"/>
    <property type="project" value="InterPro"/>
</dbReference>
<accession>A0A1W1BWG3</accession>
<evidence type="ECO:0008006" key="3">
    <source>
        <dbReference type="Google" id="ProtNLM"/>
    </source>
</evidence>
<gene>
    <name evidence="2" type="ORF">MNB_SV-6-136</name>
</gene>
<evidence type="ECO:0000313" key="2">
    <source>
        <dbReference type="EMBL" id="SFV57869.1"/>
    </source>
</evidence>
<dbReference type="Pfam" id="PF04186">
    <property type="entry name" value="FxsA"/>
    <property type="match status" value="1"/>
</dbReference>
<evidence type="ECO:0000256" key="1">
    <source>
        <dbReference type="SAM" id="Phobius"/>
    </source>
</evidence>
<dbReference type="EMBL" id="FPHC01000045">
    <property type="protein sequence ID" value="SFV57869.1"/>
    <property type="molecule type" value="Genomic_DNA"/>
</dbReference>
<proteinExistence type="predicted"/>
<dbReference type="NCBIfam" id="NF008528">
    <property type="entry name" value="PRK11463.1-2"/>
    <property type="match status" value="1"/>
</dbReference>
<keyword evidence="1" id="KW-0472">Membrane</keyword>
<feature type="transmembrane region" description="Helical" evidence="1">
    <location>
        <begin position="26"/>
        <end position="43"/>
    </location>
</feature>
<keyword evidence="1" id="KW-1133">Transmembrane helix</keyword>
<organism evidence="2">
    <name type="scientific">hydrothermal vent metagenome</name>
    <dbReference type="NCBI Taxonomy" id="652676"/>
    <lineage>
        <taxon>unclassified sequences</taxon>
        <taxon>metagenomes</taxon>
        <taxon>ecological metagenomes</taxon>
    </lineage>
</organism>
<feature type="transmembrane region" description="Helical" evidence="1">
    <location>
        <begin position="74"/>
        <end position="101"/>
    </location>
</feature>
<protein>
    <recommendedName>
        <fullName evidence="3">FxsA protein</fullName>
    </recommendedName>
</protein>
<dbReference type="AlphaFoldDB" id="A0A1W1BWG3"/>
<keyword evidence="1" id="KW-0812">Transmembrane</keyword>
<sequence length="139" mass="15136">MIFLIIPFLLAELILSLKVVESIGALWSVVWIIGTILLGSTLLKNSSYAIMGNLNAVSRGKINLQNFQNASMSYVLGSVLLIIPGILSDSFGVLAIGYTLYLQFIAKIAPEKPNFNQKGDDDVIDVEIIDESIGSHRNP</sequence>
<reference evidence="2" key="1">
    <citation type="submission" date="2016-10" db="EMBL/GenBank/DDBJ databases">
        <authorList>
            <person name="de Groot N.N."/>
        </authorList>
    </citation>
    <scope>NUCLEOTIDE SEQUENCE</scope>
</reference>
<dbReference type="InterPro" id="IPR007313">
    <property type="entry name" value="FxsA"/>
</dbReference>